<evidence type="ECO:0000313" key="1">
    <source>
        <dbReference type="EMBL" id="RRO17095.1"/>
    </source>
</evidence>
<organism evidence="1 2">
    <name type="scientific">Saccharopolyspora rhizosphaerae</name>
    <dbReference type="NCBI Taxonomy" id="2492662"/>
    <lineage>
        <taxon>Bacteria</taxon>
        <taxon>Bacillati</taxon>
        <taxon>Actinomycetota</taxon>
        <taxon>Actinomycetes</taxon>
        <taxon>Pseudonocardiales</taxon>
        <taxon>Pseudonocardiaceae</taxon>
        <taxon>Saccharopolyspora</taxon>
    </lineage>
</organism>
<dbReference type="EMBL" id="RSAA01000010">
    <property type="protein sequence ID" value="RRO17095.1"/>
    <property type="molecule type" value="Genomic_DNA"/>
</dbReference>
<accession>A0A3R8R323</accession>
<dbReference type="Proteomes" id="UP000274515">
    <property type="component" value="Unassembled WGS sequence"/>
</dbReference>
<name>A0A3R8R323_9PSEU</name>
<proteinExistence type="predicted"/>
<gene>
    <name evidence="1" type="ORF">EIL87_12040</name>
</gene>
<dbReference type="OrthoDB" id="6956709at2"/>
<reference evidence="1 2" key="1">
    <citation type="submission" date="2018-11" db="EMBL/GenBank/DDBJ databases">
        <title>Saccharopolyspora rhizosphaerae sp. nov., an actinomycete isolated from rhizosphere soil in Thailand.</title>
        <authorList>
            <person name="Intra B."/>
            <person name="Euanorasetr J."/>
            <person name="Take A."/>
            <person name="Inahashi Y."/>
            <person name="Mori M."/>
            <person name="Panbangred W."/>
            <person name="Matsumoto A."/>
        </authorList>
    </citation>
    <scope>NUCLEOTIDE SEQUENCE [LARGE SCALE GENOMIC DNA]</scope>
    <source>
        <strain evidence="1 2">H219</strain>
    </source>
</reference>
<keyword evidence="2" id="KW-1185">Reference proteome</keyword>
<dbReference type="Pfam" id="PF20242">
    <property type="entry name" value="Emfourin"/>
    <property type="match status" value="1"/>
</dbReference>
<dbReference type="AlphaFoldDB" id="A0A3R8R323"/>
<protein>
    <submittedName>
        <fullName evidence="1">Uncharacterized protein</fullName>
    </submittedName>
</protein>
<sequence length="104" mass="11793">MTRVDFHRSGGLFAGDVLGISVLLDQLDERSRHELEDALEQADVAELARCSPITGPGADTYQYEVSVERSGRRFDVVASQTAVPDHLWPLIEWLEERALDERRR</sequence>
<dbReference type="InterPro" id="IPR049457">
    <property type="entry name" value="Emfourin"/>
</dbReference>
<comment type="caution">
    <text evidence="1">The sequence shown here is derived from an EMBL/GenBank/DDBJ whole genome shotgun (WGS) entry which is preliminary data.</text>
</comment>
<evidence type="ECO:0000313" key="2">
    <source>
        <dbReference type="Proteomes" id="UP000274515"/>
    </source>
</evidence>